<sequence>MVGESYGGVHGQSYVSLLVDGKSLPVSPGLIRSIHILENTFSIPSAVIIFVDRNNVLRDKHAIVDGTQLSITMGSTLENAETSTFATIAVKEYDEDGLRVLRVVAAINANKFIYDTAGFSLRGSSVQALKKICDTCGLTLDSNVQTDDNMLWLSAAQSPKRFMHEIEQHMWISDEALPKVVITADKRMVVRDVNGELIKQAQYVLCFNVEHQGSELPIKEFRPKSSSGVMNGISNYGDTLMWNSSDGKTNELKGVTVAGKDPLNVNSDIREGIVGTRQAYARPTADINLHKNFQQAYYNWKRQSMAYTETARALYVGGVSGIPLLSCVEVKASFPLRDGNGNMDVKTSGNWIVIGRTKSIVQNSYAETFLLARNFTPVKGETNIGGGKNILNVPVQTVANILRPFQINSALKQAMDGTSAIDRIFSNHELRLNVMLDQFKMDSDIFSFPELAEKYGEGADFLNSLMQEFNMARFLTGICDVLNSLEKLSINIAIDFGPTILSALANRIDQMEGLLNGFTSDINGLIANGDIPDYYMGGPQFSQSCVSNKLEDLQRAIKDELPDKCLDASSISKLFGPSTNLSQLIRQAEENLRNLLCSMGDGTVDGSSKFGAPNGQKLSMYLPRAGA</sequence>
<accession>A0A384ZW98</accession>
<evidence type="ECO:0000313" key="2">
    <source>
        <dbReference type="Proteomes" id="UP000263742"/>
    </source>
</evidence>
<name>A0A384ZW98_9CAUD</name>
<proteinExistence type="predicted"/>
<protein>
    <submittedName>
        <fullName evidence="1">Uncharacterized protein</fullName>
    </submittedName>
</protein>
<dbReference type="Proteomes" id="UP000263742">
    <property type="component" value="Segment"/>
</dbReference>
<gene>
    <name evidence="1" type="ORF">JA13_113</name>
</gene>
<reference evidence="1 2" key="1">
    <citation type="journal article" date="2018" name="Front. Microbiol.">
        <title>Jumbo Bacteriophages Are Represented Within an Increasing Diversity of Environmental Viruses Infecting the Emerging Phytopathogen, Dickeya solani.</title>
        <authorList>
            <person name="Day A.W."/>
            <person name="Ahn J."/>
            <person name="Salmond G.P.C."/>
        </authorList>
    </citation>
    <scope>NUCLEOTIDE SEQUENCE [LARGE SCALE GENOMIC DNA]</scope>
</reference>
<organism evidence="1 2">
    <name type="scientific">Dickeya phage vB_DsoM_JA13</name>
    <dbReference type="NCBI Taxonomy" id="2283030"/>
    <lineage>
        <taxon>Viruses</taxon>
        <taxon>Duplodnaviria</taxon>
        <taxon>Heunggongvirae</taxon>
        <taxon>Uroviricota</taxon>
        <taxon>Caudoviricetes</taxon>
        <taxon>Salmondvirus</taxon>
        <taxon>Salmondvirus JA11</taxon>
    </lineage>
</organism>
<evidence type="ECO:0000313" key="1">
    <source>
        <dbReference type="EMBL" id="AXG66516.1"/>
    </source>
</evidence>
<dbReference type="EMBL" id="MH460460">
    <property type="protein sequence ID" value="AXG66516.1"/>
    <property type="molecule type" value="Genomic_DNA"/>
</dbReference>